<dbReference type="HOGENOM" id="CLU_009959_0_0_1"/>
<evidence type="ECO:0008006" key="5">
    <source>
        <dbReference type="Google" id="ProtNLM"/>
    </source>
</evidence>
<evidence type="ECO:0000256" key="1">
    <source>
        <dbReference type="SAM" id="MobiDB-lite"/>
    </source>
</evidence>
<feature type="region of interest" description="Disordered" evidence="1">
    <location>
        <begin position="159"/>
        <end position="234"/>
    </location>
</feature>
<evidence type="ECO:0000313" key="3">
    <source>
        <dbReference type="EMBL" id="EDK47429.1"/>
    </source>
</evidence>
<evidence type="ECO:0000313" key="4">
    <source>
        <dbReference type="Proteomes" id="UP000001996"/>
    </source>
</evidence>
<protein>
    <recommendedName>
        <fullName evidence="5">Vacuolar segregation protein 7</fullName>
    </recommendedName>
</protein>
<feature type="compositionally biased region" description="Low complexity" evidence="1">
    <location>
        <begin position="197"/>
        <end position="234"/>
    </location>
</feature>
<feature type="compositionally biased region" description="Basic and acidic residues" evidence="1">
    <location>
        <begin position="532"/>
        <end position="561"/>
    </location>
</feature>
<gene>
    <name evidence="3" type="ORF">LELG_05610</name>
</gene>
<name>A5E7M1_LODEL</name>
<dbReference type="eggNOG" id="ENOG502QU5B">
    <property type="taxonomic scope" value="Eukaryota"/>
</dbReference>
<feature type="region of interest" description="Disordered" evidence="1">
    <location>
        <begin position="591"/>
        <end position="635"/>
    </location>
</feature>
<feature type="compositionally biased region" description="Basic and acidic residues" evidence="1">
    <location>
        <begin position="423"/>
        <end position="432"/>
    </location>
</feature>
<feature type="region of interest" description="Disordered" evidence="1">
    <location>
        <begin position="531"/>
        <end position="561"/>
    </location>
</feature>
<feature type="compositionally biased region" description="Basic and acidic residues" evidence="1">
    <location>
        <begin position="75"/>
        <end position="106"/>
    </location>
</feature>
<feature type="transmembrane region" description="Helical" evidence="2">
    <location>
        <begin position="803"/>
        <end position="825"/>
    </location>
</feature>
<reference evidence="3" key="1">
    <citation type="submission" date="2006-07" db="EMBL/GenBank/DDBJ databases">
        <title>The genome sequence of Lodderomyces elongisporus.</title>
        <authorList>
            <consortium name="The Broad Institute Genome Sequencing Platform"/>
            <person name="Birren B."/>
            <person name="Lander E."/>
            <person name="Galagan J."/>
            <person name="Nusbaum C."/>
            <person name="Devon K."/>
            <person name="Cuomo C."/>
            <person name="Jaffe D."/>
            <person name="Butler J."/>
            <person name="Alvarez P."/>
            <person name="Gnerre S."/>
            <person name="Grabherr M."/>
            <person name="Kleber M."/>
            <person name="Mauceli E."/>
            <person name="Brockman W."/>
            <person name="MacCallum I.A."/>
            <person name="Rounsley S."/>
            <person name="Young S."/>
            <person name="LaButti K."/>
            <person name="Pushparaj V."/>
            <person name="DeCaprio D."/>
            <person name="Crawford M."/>
            <person name="Koehrsen M."/>
            <person name="Engels R."/>
            <person name="Montgomery P."/>
            <person name="Pearson M."/>
            <person name="Howarth C."/>
            <person name="Larson L."/>
            <person name="Luoma S."/>
            <person name="White J."/>
            <person name="Kodira C."/>
            <person name="Zeng Q."/>
            <person name="Yandava C."/>
            <person name="Alvarado L."/>
            <person name="O'leary S."/>
            <person name="Kurtzman C."/>
            <person name="Reedy J."/>
            <person name="Heitman J."/>
        </authorList>
    </citation>
    <scope>NUCLEOTIDE SEQUENCE</scope>
    <source>
        <strain evidence="3">NRRL YB-4239</strain>
    </source>
</reference>
<proteinExistence type="predicted"/>
<dbReference type="STRING" id="379508.A5E7M1"/>
<reference evidence="3" key="2">
    <citation type="journal article" date="2009" name="Nature">
        <title>Evolution of pathogenicity and sexual reproduction in eight Candida genomes.</title>
        <authorList>
            <person name="Butler G."/>
            <person name="Rasmussen M.D."/>
            <person name="Lin M.F."/>
            <person name="Santos M.A."/>
            <person name="Sakthikumar S."/>
            <person name="Munro C.A."/>
            <person name="Rheinbay E."/>
            <person name="Grabherr M."/>
            <person name="Forche A."/>
            <person name="Reedy J.L."/>
            <person name="Agrafioti I."/>
            <person name="Arnaud M.B."/>
            <person name="Bates S."/>
            <person name="Brown A.J."/>
            <person name="Brunke S."/>
            <person name="Costanzo M.C."/>
            <person name="Fitzpatrick D.A."/>
            <person name="de Groot P.W."/>
            <person name="Harris D."/>
            <person name="Hoyer L.L."/>
            <person name="Hube B."/>
            <person name="Klis F.M."/>
            <person name="Kodira C."/>
            <person name="Lennard N."/>
            <person name="Logue M.E."/>
            <person name="Martin R."/>
            <person name="Neiman A.M."/>
            <person name="Nikolaou E."/>
            <person name="Quail M.A."/>
            <person name="Quinn J."/>
            <person name="Santos M.C."/>
            <person name="Schmitzberger F.F."/>
            <person name="Sherlock G."/>
            <person name="Shah P."/>
            <person name="Silverstein K.A."/>
            <person name="Skrzypek M.S."/>
            <person name="Soll D."/>
            <person name="Staggs R."/>
            <person name="Stansfield I."/>
            <person name="Stumpf M.P."/>
            <person name="Sudbery P.E."/>
            <person name="Srikantha T."/>
            <person name="Zeng Q."/>
            <person name="Berman J."/>
            <person name="Berriman M."/>
            <person name="Heitman J."/>
            <person name="Gow N.A."/>
            <person name="Lorenz M.C."/>
            <person name="Birren B.W."/>
            <person name="Kellis M."/>
            <person name="Cuomo C.A."/>
        </authorList>
    </citation>
    <scope>NUCLEOTIDE SEQUENCE [LARGE SCALE GENOMIC DNA]</scope>
    <source>
        <strain evidence="3">NRRL YB-4239</strain>
    </source>
</reference>
<dbReference type="EMBL" id="CH981534">
    <property type="protein sequence ID" value="EDK47429.1"/>
    <property type="molecule type" value="Genomic_DNA"/>
</dbReference>
<dbReference type="OrthoDB" id="1204at2759"/>
<dbReference type="KEGG" id="lel:PVL30_004369"/>
<dbReference type="GO" id="GO:0000011">
    <property type="term" value="P:vacuole inheritance"/>
    <property type="evidence" value="ECO:0007669"/>
    <property type="project" value="TreeGrafter"/>
</dbReference>
<dbReference type="PANTHER" id="PTHR28258:SF1">
    <property type="entry name" value="VACUOLAR SEGREGATION PROTEIN 7"/>
    <property type="match status" value="1"/>
</dbReference>
<feature type="compositionally biased region" description="Polar residues" evidence="1">
    <location>
        <begin position="175"/>
        <end position="184"/>
    </location>
</feature>
<dbReference type="AlphaFoldDB" id="A5E7M1"/>
<organism evidence="3 4">
    <name type="scientific">Lodderomyces elongisporus (strain ATCC 11503 / CBS 2605 / JCM 1781 / NBRC 1676 / NRRL YB-4239)</name>
    <name type="common">Yeast</name>
    <name type="synonym">Saccharomyces elongisporus</name>
    <dbReference type="NCBI Taxonomy" id="379508"/>
    <lineage>
        <taxon>Eukaryota</taxon>
        <taxon>Fungi</taxon>
        <taxon>Dikarya</taxon>
        <taxon>Ascomycota</taxon>
        <taxon>Saccharomycotina</taxon>
        <taxon>Pichiomycetes</taxon>
        <taxon>Debaryomycetaceae</taxon>
        <taxon>Candida/Lodderomyces clade</taxon>
        <taxon>Lodderomyces</taxon>
    </lineage>
</organism>
<keyword evidence="2" id="KW-0812">Transmembrane</keyword>
<accession>A5E7M1</accession>
<dbReference type="InParanoid" id="A5E7M1"/>
<feature type="compositionally biased region" description="Basic and acidic residues" evidence="1">
    <location>
        <begin position="162"/>
        <end position="172"/>
    </location>
</feature>
<dbReference type="GO" id="GO:0010513">
    <property type="term" value="P:positive regulation of phosphatidylinositol biosynthetic process"/>
    <property type="evidence" value="ECO:0007669"/>
    <property type="project" value="TreeGrafter"/>
</dbReference>
<dbReference type="GO" id="GO:0000329">
    <property type="term" value="C:fungal-type vacuole membrane"/>
    <property type="evidence" value="ECO:0007669"/>
    <property type="project" value="TreeGrafter"/>
</dbReference>
<keyword evidence="2" id="KW-0472">Membrane</keyword>
<feature type="compositionally biased region" description="Polar residues" evidence="1">
    <location>
        <begin position="9"/>
        <end position="40"/>
    </location>
</feature>
<sequence>MEMVEHVNEQQPAAGTNTKANPHEQTGLHTHTTEKTNFLTSRERNNEQLSQENAGKGDVLQAMNTSSAHLQSQMESKKNKPEKQKMSEKQSELEKQQREPERAKDMVEQSLHVLQNTVTHTIDNKPKQSTSTSNGVSDLPSADSSDKIDNLRKDLLSLTSSKSEKTKQKVIDNEGASNYSSNGRAPTHVNVPQRLAGTPTAATGTTPTTTTTTTTTTKPELENVNSSSSKGNSGLGLSVAPAKAGGLQILNDENTQLRQEPSARKANVQLVLQALQLGLPAPEIHQTKQLSLVAQPSSLMMNSNGSSLHTPSISNMTDSDARNKNTKHKRIAKQNSTKTDFFAAKLASAVDDVESSDSDETFVYENANDDYDETSSVNRDFLLDTASINGLGVGAVVGSGTSAGIGLSSCSNPYQRSLPLDGENEKRPEKTLNKKTHSVANSLNNPTSSEKDLHKRPLALRTFSSFSANEPEAKTIVYRNLEKIPGEASSSADHKLRASQASVGVAHSITEDENEDAFSYKGSEDGYLIDCDGDREARHPDKKNSAESSEHIRSVDGRNEIHRSSFEASVTNGTGTGTGTGAVSGAVTGVDASSSGAGALQSTASKSNSRKKYQSSTASSKLRSTTSKLFDKKGSQPKRYSIIPDDFDIEDFDDELIYYDNKADTHENDKTPLLNLKQGIPHYRSLNLHAPGIKHQNKRYISGNGQPLISSPDLRAGIVQNNGKRAFPFPHQEIYPRYYYDVDPFDQESQVYESDFDLADLNNTRKKGLRHLDKTDGYTENNGHPFLLTQRPLSSKHGFCKSFLYTFICIFAILTVGFILGFFMATTKELSNVGIVSIENPIVSKDELVFNILVEAFNPGWFSVDIEEVELDLFARSGYLPDLPPALSKNLQARKDLSKLETVKLGSISNLESAMNFKAGFFSREPSTQRGEVKLLNPGKNITLADSTQQFRDDTDNSLKWSIISENPFDLIITGVLKYTLPMGRSTKSVVVRKTGYIDPTLFIM</sequence>
<dbReference type="InterPro" id="IPR024260">
    <property type="entry name" value="Vac7"/>
</dbReference>
<dbReference type="Pfam" id="PF12751">
    <property type="entry name" value="Vac7"/>
    <property type="match status" value="2"/>
</dbReference>
<feature type="region of interest" description="Disordered" evidence="1">
    <location>
        <begin position="408"/>
        <end position="454"/>
    </location>
</feature>
<keyword evidence="2" id="KW-1133">Transmembrane helix</keyword>
<feature type="compositionally biased region" description="Polar residues" evidence="1">
    <location>
        <begin position="62"/>
        <end position="74"/>
    </location>
</feature>
<feature type="compositionally biased region" description="Polar residues" evidence="1">
    <location>
        <begin position="118"/>
        <end position="136"/>
    </location>
</feature>
<keyword evidence="4" id="KW-1185">Reference proteome</keyword>
<dbReference type="FunCoup" id="A5E7M1">
    <property type="interactions" value="8"/>
</dbReference>
<feature type="compositionally biased region" description="Polar residues" evidence="1">
    <location>
        <begin position="614"/>
        <end position="628"/>
    </location>
</feature>
<dbReference type="PANTHER" id="PTHR28258">
    <property type="entry name" value="VACUOLAR SEGREGATION PROTEIN 7"/>
    <property type="match status" value="1"/>
</dbReference>
<feature type="compositionally biased region" description="Polar residues" evidence="1">
    <location>
        <begin position="438"/>
        <end position="448"/>
    </location>
</feature>
<dbReference type="GO" id="GO:0070772">
    <property type="term" value="C:PAS complex"/>
    <property type="evidence" value="ECO:0007669"/>
    <property type="project" value="TreeGrafter"/>
</dbReference>
<feature type="region of interest" description="Disordered" evidence="1">
    <location>
        <begin position="118"/>
        <end position="147"/>
    </location>
</feature>
<dbReference type="OMA" id="IVRGNMY"/>
<dbReference type="Proteomes" id="UP000001996">
    <property type="component" value="Unassembled WGS sequence"/>
</dbReference>
<evidence type="ECO:0000256" key="2">
    <source>
        <dbReference type="SAM" id="Phobius"/>
    </source>
</evidence>
<feature type="region of interest" description="Disordered" evidence="1">
    <location>
        <begin position="1"/>
        <end position="106"/>
    </location>
</feature>
<dbReference type="GO" id="GO:1903778">
    <property type="term" value="P:protein localization to vacuolar membrane"/>
    <property type="evidence" value="ECO:0007669"/>
    <property type="project" value="TreeGrafter"/>
</dbReference>
<dbReference type="VEuPathDB" id="FungiDB:LELG_05610"/>
<dbReference type="GeneID" id="5230177"/>